<evidence type="ECO:0000313" key="2">
    <source>
        <dbReference type="Proteomes" id="UP000599578"/>
    </source>
</evidence>
<organism evidence="1 2">
    <name type="scientific">Marinobacterium nitratireducens</name>
    <dbReference type="NCBI Taxonomy" id="518897"/>
    <lineage>
        <taxon>Bacteria</taxon>
        <taxon>Pseudomonadati</taxon>
        <taxon>Pseudomonadota</taxon>
        <taxon>Gammaproteobacteria</taxon>
        <taxon>Oceanospirillales</taxon>
        <taxon>Oceanospirillaceae</taxon>
        <taxon>Marinobacterium</taxon>
    </lineage>
</organism>
<sequence length="199" mass="23573">MRLSDLRMLSDRAYTPALANTPIWTQDLSLLSNYKLKAVHDLIRTRADRATADKAVRGVLQAVKRAEFFGEIDPSLNLWFDFHGPLTVQDFNEHMDHLDDLHQRMFLFGLANDMALTDVIALNWTQARRLMRMRDLHPICREILETQVRNVRSDFVFWQYLDEFAPAPIYDADERIQRTIHCPWSDYRRRYATMTNRPF</sequence>
<reference evidence="1 2" key="1">
    <citation type="journal article" date="2014" name="Int. J. Syst. Evol. Microbiol.">
        <title>Complete genome sequence of Corynebacterium casei LMG S-19264T (=DSM 44701T), isolated from a smear-ripened cheese.</title>
        <authorList>
            <consortium name="US DOE Joint Genome Institute (JGI-PGF)"/>
            <person name="Walter F."/>
            <person name="Albersmeier A."/>
            <person name="Kalinowski J."/>
            <person name="Ruckert C."/>
        </authorList>
    </citation>
    <scope>NUCLEOTIDE SEQUENCE [LARGE SCALE GENOMIC DNA]</scope>
    <source>
        <strain evidence="1 2">CGMCC 1.7286</strain>
    </source>
</reference>
<keyword evidence="2" id="KW-1185">Reference proteome</keyword>
<evidence type="ECO:0000313" key="1">
    <source>
        <dbReference type="EMBL" id="GGO77611.1"/>
    </source>
</evidence>
<dbReference type="RefSeq" id="WP_188858476.1">
    <property type="nucleotide sequence ID" value="NZ_BMLT01000002.1"/>
</dbReference>
<name>A0A917Z8S9_9GAMM</name>
<dbReference type="EMBL" id="BMLT01000002">
    <property type="protein sequence ID" value="GGO77611.1"/>
    <property type="molecule type" value="Genomic_DNA"/>
</dbReference>
<proteinExistence type="predicted"/>
<dbReference type="Proteomes" id="UP000599578">
    <property type="component" value="Unassembled WGS sequence"/>
</dbReference>
<protein>
    <submittedName>
        <fullName evidence="1">Uncharacterized protein</fullName>
    </submittedName>
</protein>
<accession>A0A917Z8S9</accession>
<dbReference type="AlphaFoldDB" id="A0A917Z8S9"/>
<gene>
    <name evidence="1" type="ORF">GCM10011348_07560</name>
</gene>
<comment type="caution">
    <text evidence="1">The sequence shown here is derived from an EMBL/GenBank/DDBJ whole genome shotgun (WGS) entry which is preliminary data.</text>
</comment>